<organism evidence="7 8">
    <name type="scientific">Sphingobium indicum F2</name>
    <dbReference type="NCBI Taxonomy" id="1450518"/>
    <lineage>
        <taxon>Bacteria</taxon>
        <taxon>Pseudomonadati</taxon>
        <taxon>Pseudomonadota</taxon>
        <taxon>Alphaproteobacteria</taxon>
        <taxon>Sphingomonadales</taxon>
        <taxon>Sphingomonadaceae</taxon>
        <taxon>Sphingobium</taxon>
    </lineage>
</organism>
<dbReference type="InterPro" id="IPR045623">
    <property type="entry name" value="LigXa_C"/>
</dbReference>
<dbReference type="InterPro" id="IPR050584">
    <property type="entry name" value="Cholesterol_7-desaturase"/>
</dbReference>
<dbReference type="InterPro" id="IPR017941">
    <property type="entry name" value="Rieske_2Fe-2S"/>
</dbReference>
<keyword evidence="2" id="KW-0479">Metal-binding</keyword>
<sequence length="430" mass="49267">MLSEEKNRQLTQVGPGTPMGELLRRYWMPIAAEGELDKKPVKAVRLMGEDLILYRDLGGQLGLTDRHCPHRRADLSYGFVEKCGIRCNYHGWLFDEQGACLEQPYEDTVLGGGTRDKVSITAYPVRALGGMIWAYLGPSPAPELPEYEAFNWPNGFRQIILSDIPCNWAQCQENSIDPVHFEWMHSNWSVRLKGEEGPYAPRHLKIGFEEFEHGFLYKRIREDTDEEHDLWSVGRAMIWPLGIFLGDHFEWRVPVDDENTLSVAWSFQRMPIESEPFVQERIPYWRGPVTDAEGNWISSHVMNQDFIAWVGQGRIADRTKERLGRSDLGIGLMRRQLFADMEAVARGDDPKGIIRDPTLAKNIPLPLVHAERYHSGMPREKLVAHPVLGRHLRAYPYQYGQPTEVLESIWRAAGVTREDFGIGTDAEPME</sequence>
<keyword evidence="7" id="KW-0223">Dioxygenase</keyword>
<feature type="domain" description="Rieske" evidence="6">
    <location>
        <begin position="27"/>
        <end position="134"/>
    </location>
</feature>
<dbReference type="GO" id="GO:0051213">
    <property type="term" value="F:dioxygenase activity"/>
    <property type="evidence" value="ECO:0007669"/>
    <property type="project" value="UniProtKB-KW"/>
</dbReference>
<name>A0A8E0WRC7_9SPHN</name>
<dbReference type="EMBL" id="JANF02000061">
    <property type="protein sequence ID" value="KER35984.1"/>
    <property type="molecule type" value="Genomic_DNA"/>
</dbReference>
<proteinExistence type="predicted"/>
<evidence type="ECO:0000313" key="7">
    <source>
        <dbReference type="EMBL" id="KER35984.1"/>
    </source>
</evidence>
<dbReference type="SUPFAM" id="SSF50022">
    <property type="entry name" value="ISP domain"/>
    <property type="match status" value="1"/>
</dbReference>
<evidence type="ECO:0000256" key="3">
    <source>
        <dbReference type="ARBA" id="ARBA00023002"/>
    </source>
</evidence>
<keyword evidence="5" id="KW-0411">Iron-sulfur</keyword>
<dbReference type="Gene3D" id="3.90.380.10">
    <property type="entry name" value="Naphthalene 1,2-dioxygenase Alpha Subunit, Chain A, domain 1"/>
    <property type="match status" value="1"/>
</dbReference>
<evidence type="ECO:0000259" key="6">
    <source>
        <dbReference type="PROSITE" id="PS51296"/>
    </source>
</evidence>
<evidence type="ECO:0000256" key="4">
    <source>
        <dbReference type="ARBA" id="ARBA00023004"/>
    </source>
</evidence>
<dbReference type="PANTHER" id="PTHR21266">
    <property type="entry name" value="IRON-SULFUR DOMAIN CONTAINING PROTEIN"/>
    <property type="match status" value="1"/>
</dbReference>
<evidence type="ECO:0000256" key="2">
    <source>
        <dbReference type="ARBA" id="ARBA00022723"/>
    </source>
</evidence>
<dbReference type="GO" id="GO:0005506">
    <property type="term" value="F:iron ion binding"/>
    <property type="evidence" value="ECO:0007669"/>
    <property type="project" value="InterPro"/>
</dbReference>
<dbReference type="Gene3D" id="2.102.10.10">
    <property type="entry name" value="Rieske [2Fe-2S] iron-sulphur domain"/>
    <property type="match status" value="1"/>
</dbReference>
<reference evidence="7 8" key="1">
    <citation type="submission" date="2014-05" db="EMBL/GenBank/DDBJ databases">
        <title>Genome Announcement of Sphingobium lucknowense F2.</title>
        <authorList>
            <person name="Lal R."/>
            <person name="Negi V."/>
            <person name="Lata P."/>
            <person name="Sangwan N."/>
            <person name="Gupta S.K."/>
            <person name="Rao D.L.N."/>
            <person name="Das S."/>
        </authorList>
    </citation>
    <scope>NUCLEOTIDE SEQUENCE [LARGE SCALE GENOMIC DNA]</scope>
    <source>
        <strain evidence="7 8">F2</strain>
    </source>
</reference>
<dbReference type="Pfam" id="PF19301">
    <property type="entry name" value="LigXa_C"/>
    <property type="match status" value="1"/>
</dbReference>
<dbReference type="RefSeq" id="WP_020819025.1">
    <property type="nucleotide sequence ID" value="NZ_JANF02000061.1"/>
</dbReference>
<dbReference type="InterPro" id="IPR036922">
    <property type="entry name" value="Rieske_2Fe-2S_sf"/>
</dbReference>
<dbReference type="InterPro" id="IPR015881">
    <property type="entry name" value="ARHD_Rieske_2Fe_2S"/>
</dbReference>
<protein>
    <submittedName>
        <fullName evidence="7">Phthalate 4,5-dioxygenase</fullName>
    </submittedName>
</protein>
<accession>A0A8E0WRC7</accession>
<keyword evidence="1" id="KW-0001">2Fe-2S</keyword>
<gene>
    <name evidence="7" type="ORF">AL00_13105</name>
</gene>
<dbReference type="PANTHER" id="PTHR21266:SF59">
    <property type="entry name" value="BLR4922 PROTEIN"/>
    <property type="match status" value="1"/>
</dbReference>
<dbReference type="GO" id="GO:0051537">
    <property type="term" value="F:2 iron, 2 sulfur cluster binding"/>
    <property type="evidence" value="ECO:0007669"/>
    <property type="project" value="UniProtKB-KW"/>
</dbReference>
<keyword evidence="3" id="KW-0560">Oxidoreductase</keyword>
<dbReference type="CDD" id="cd08878">
    <property type="entry name" value="RHO_alpha_C_DMO-like"/>
    <property type="match status" value="1"/>
</dbReference>
<dbReference type="PROSITE" id="PS51296">
    <property type="entry name" value="RIESKE"/>
    <property type="match status" value="1"/>
</dbReference>
<dbReference type="Proteomes" id="UP000028135">
    <property type="component" value="Unassembled WGS sequence"/>
</dbReference>
<dbReference type="Pfam" id="PF00355">
    <property type="entry name" value="Rieske"/>
    <property type="match status" value="1"/>
</dbReference>
<keyword evidence="4" id="KW-0408">Iron</keyword>
<dbReference type="PROSITE" id="PS00570">
    <property type="entry name" value="RING_HYDROXYL_ALPHA"/>
    <property type="match status" value="1"/>
</dbReference>
<dbReference type="SUPFAM" id="SSF55961">
    <property type="entry name" value="Bet v1-like"/>
    <property type="match status" value="1"/>
</dbReference>
<evidence type="ECO:0000313" key="8">
    <source>
        <dbReference type="Proteomes" id="UP000028135"/>
    </source>
</evidence>
<comment type="caution">
    <text evidence="7">The sequence shown here is derived from an EMBL/GenBank/DDBJ whole genome shotgun (WGS) entry which is preliminary data.</text>
</comment>
<evidence type="ECO:0000256" key="5">
    <source>
        <dbReference type="ARBA" id="ARBA00023014"/>
    </source>
</evidence>
<dbReference type="AlphaFoldDB" id="A0A8E0WRC7"/>
<evidence type="ECO:0000256" key="1">
    <source>
        <dbReference type="ARBA" id="ARBA00022714"/>
    </source>
</evidence>